<organism evidence="1 2">
    <name type="scientific">Pedobacter antarcticus 4BY</name>
    <dbReference type="NCBI Taxonomy" id="1358423"/>
    <lineage>
        <taxon>Bacteria</taxon>
        <taxon>Pseudomonadati</taxon>
        <taxon>Bacteroidota</taxon>
        <taxon>Sphingobacteriia</taxon>
        <taxon>Sphingobacteriales</taxon>
        <taxon>Sphingobacteriaceae</taxon>
        <taxon>Pedobacter</taxon>
    </lineage>
</organism>
<dbReference type="OrthoDB" id="975810at2"/>
<proteinExistence type="predicted"/>
<dbReference type="AlphaFoldDB" id="A0A081PBY3"/>
<accession>A0A081PBY3</accession>
<protein>
    <recommendedName>
        <fullName evidence="3">PKD domain-containing protein</fullName>
    </recommendedName>
</protein>
<evidence type="ECO:0000313" key="1">
    <source>
        <dbReference type="EMBL" id="KEQ28206.1"/>
    </source>
</evidence>
<dbReference type="Proteomes" id="UP000028007">
    <property type="component" value="Unassembled WGS sequence"/>
</dbReference>
<sequence length="313" mass="34232">MRIKLIPALFVLSIVTFSCKKEQTEGERELPPVVNQSPYLNKIYEFRPAPGQFTNEGGNNDLAKTDILVGAVGNGLVSLGGYGGYIVFGFDHAVTNGPGVDLGIHGNPLIGLGVEFSEPGIVSVMQDKNKNGLPDDEWFELAGSDYNASTTIKNYKITYYKPASLTDDIRWTDNQGKDGLVLRNQFHKQDYYPGWATTDEISFTGTLVRNTLTPGSIITNKPLGIGYSDNGSSEYLSLQEQFGRGYNTFDIDWAVDSNGKKVALDAIDFVKVYTGQNSNGNPFSPDNNNPRSRFVGEISTEFAGAADLKLLKK</sequence>
<dbReference type="RefSeq" id="WP_037444811.1">
    <property type="nucleotide sequence ID" value="NZ_JNFF01000117.1"/>
</dbReference>
<evidence type="ECO:0008006" key="3">
    <source>
        <dbReference type="Google" id="ProtNLM"/>
    </source>
</evidence>
<name>A0A081PBY3_9SPHI</name>
<keyword evidence="2" id="KW-1185">Reference proteome</keyword>
<comment type="caution">
    <text evidence="1">The sequence shown here is derived from an EMBL/GenBank/DDBJ whole genome shotgun (WGS) entry which is preliminary data.</text>
</comment>
<dbReference type="PROSITE" id="PS51257">
    <property type="entry name" value="PROKAR_LIPOPROTEIN"/>
    <property type="match status" value="1"/>
</dbReference>
<dbReference type="eggNOG" id="COG3391">
    <property type="taxonomic scope" value="Bacteria"/>
</dbReference>
<evidence type="ECO:0000313" key="2">
    <source>
        <dbReference type="Proteomes" id="UP000028007"/>
    </source>
</evidence>
<dbReference type="EMBL" id="JNFF01000117">
    <property type="protein sequence ID" value="KEQ28206.1"/>
    <property type="molecule type" value="Genomic_DNA"/>
</dbReference>
<gene>
    <name evidence="1" type="ORF">N180_00795</name>
</gene>
<reference evidence="1 2" key="1">
    <citation type="journal article" date="1992" name="Int. J. Syst. Bacteriol.">
        <title>Sphingobacterium antarcticus sp. nov. a Psychrotrophic Bacterium from the Soils of Schirmacher Oasis, Antarctica.</title>
        <authorList>
            <person name="Shivaji S."/>
            <person name="Ray M.K."/>
            <person name="Rao N.S."/>
            <person name="Saiserr L."/>
            <person name="Jagannadham M.V."/>
            <person name="Kumar G.S."/>
            <person name="Reddy G."/>
            <person name="Bhargava P.M."/>
        </authorList>
    </citation>
    <scope>NUCLEOTIDE SEQUENCE [LARGE SCALE GENOMIC DNA]</scope>
    <source>
        <strain evidence="1 2">4BY</strain>
    </source>
</reference>